<evidence type="ECO:0000313" key="2">
    <source>
        <dbReference type="Proteomes" id="UP001597053"/>
    </source>
</evidence>
<gene>
    <name evidence="1" type="ORF">ACFQZ8_06635</name>
</gene>
<dbReference type="InterPro" id="IPR036689">
    <property type="entry name" value="ESAT-6-like_sf"/>
</dbReference>
<reference evidence="2" key="1">
    <citation type="journal article" date="2019" name="Int. J. Syst. Evol. Microbiol.">
        <title>The Global Catalogue of Microorganisms (GCM) 10K type strain sequencing project: providing services to taxonomists for standard genome sequencing and annotation.</title>
        <authorList>
            <consortium name="The Broad Institute Genomics Platform"/>
            <consortium name="The Broad Institute Genome Sequencing Center for Infectious Disease"/>
            <person name="Wu L."/>
            <person name="Ma J."/>
        </authorList>
    </citation>
    <scope>NUCLEOTIDE SEQUENCE [LARGE SCALE GENOMIC DNA]</scope>
    <source>
        <strain evidence="2">JCM 32148</strain>
    </source>
</reference>
<dbReference type="Gene3D" id="1.10.287.1060">
    <property type="entry name" value="ESAT-6-like"/>
    <property type="match status" value="1"/>
</dbReference>
<dbReference type="SUPFAM" id="SSF140453">
    <property type="entry name" value="EsxAB dimer-like"/>
    <property type="match status" value="1"/>
</dbReference>
<dbReference type="Pfam" id="PF06013">
    <property type="entry name" value="WXG100"/>
    <property type="match status" value="1"/>
</dbReference>
<keyword evidence="2" id="KW-1185">Reference proteome</keyword>
<dbReference type="EMBL" id="JBHTHM010000179">
    <property type="protein sequence ID" value="MFD0783588.1"/>
    <property type="molecule type" value="Genomic_DNA"/>
</dbReference>
<sequence length="105" mass="11635">MPNIESSRIQVPTSIEDAPRFLSSTATQLQNELDDLARKLAPLQEQWTGSSGQAYTEVQSMWSADAAALFNPTDGVLSQIAHAVRAVSNNYNLAEEHNARTWRTF</sequence>
<dbReference type="InterPro" id="IPR010310">
    <property type="entry name" value="T7SS_ESAT-6-like"/>
</dbReference>
<evidence type="ECO:0000313" key="1">
    <source>
        <dbReference type="EMBL" id="MFD0783588.1"/>
    </source>
</evidence>
<organism evidence="1 2">
    <name type="scientific">Micromonospora azadirachtae</name>
    <dbReference type="NCBI Taxonomy" id="1970735"/>
    <lineage>
        <taxon>Bacteria</taxon>
        <taxon>Bacillati</taxon>
        <taxon>Actinomycetota</taxon>
        <taxon>Actinomycetes</taxon>
        <taxon>Micromonosporales</taxon>
        <taxon>Micromonosporaceae</taxon>
        <taxon>Micromonospora</taxon>
    </lineage>
</organism>
<accession>A0ABW2ZY62</accession>
<dbReference type="Proteomes" id="UP001597053">
    <property type="component" value="Unassembled WGS sequence"/>
</dbReference>
<comment type="caution">
    <text evidence="1">The sequence shown here is derived from an EMBL/GenBank/DDBJ whole genome shotgun (WGS) entry which is preliminary data.</text>
</comment>
<proteinExistence type="predicted"/>
<name>A0ABW2ZY62_9ACTN</name>
<protein>
    <submittedName>
        <fullName evidence="1">WXG100 family type VII secretion target</fullName>
    </submittedName>
</protein>